<feature type="transmembrane region" description="Helical" evidence="1">
    <location>
        <begin position="45"/>
        <end position="70"/>
    </location>
</feature>
<feature type="transmembrane region" description="Helical" evidence="1">
    <location>
        <begin position="77"/>
        <end position="97"/>
    </location>
</feature>
<dbReference type="EMBL" id="CP013099">
    <property type="protein sequence ID" value="ALP53404.1"/>
    <property type="molecule type" value="Genomic_DNA"/>
</dbReference>
<dbReference type="PANTHER" id="PTHR40547">
    <property type="entry name" value="SLL0298 PROTEIN"/>
    <property type="match status" value="1"/>
</dbReference>
<organism evidence="3 4">
    <name type="scientific">Candidatus Tenderia electrophaga</name>
    <dbReference type="NCBI Taxonomy" id="1748243"/>
    <lineage>
        <taxon>Bacteria</taxon>
        <taxon>Pseudomonadati</taxon>
        <taxon>Pseudomonadota</taxon>
        <taxon>Gammaproteobacteria</taxon>
        <taxon>Candidatus Tenderiales</taxon>
        <taxon>Candidatus Tenderiaceae</taxon>
        <taxon>Candidatus Tenderia</taxon>
    </lineage>
</organism>
<gene>
    <name evidence="3" type="ORF">Tel_09710</name>
</gene>
<dbReference type="Proteomes" id="UP000055136">
    <property type="component" value="Chromosome"/>
</dbReference>
<evidence type="ECO:0000313" key="4">
    <source>
        <dbReference type="Proteomes" id="UP000055136"/>
    </source>
</evidence>
<feature type="domain" description="DUF2062" evidence="2">
    <location>
        <begin position="23"/>
        <end position="159"/>
    </location>
</feature>
<accession>A0A0S2TE22</accession>
<keyword evidence="1" id="KW-0472">Membrane</keyword>
<evidence type="ECO:0000259" key="2">
    <source>
        <dbReference type="Pfam" id="PF09835"/>
    </source>
</evidence>
<feature type="transmembrane region" description="Helical" evidence="1">
    <location>
        <begin position="132"/>
        <end position="155"/>
    </location>
</feature>
<reference evidence="3" key="1">
    <citation type="submission" date="2015-10" db="EMBL/GenBank/DDBJ databases">
        <title>Description of Candidatus Tenderia electrophaga gen. nov, sp. nov., an Uncultivated Electroautotroph from a Biocathode Enrichment.</title>
        <authorList>
            <person name="Eddie B.J."/>
            <person name="Malanoski A.P."/>
            <person name="Wang Z."/>
            <person name="Hall R.J."/>
            <person name="Oh S.D."/>
            <person name="Heiner C."/>
            <person name="Lin B."/>
            <person name="Strycharz-Glaven S.M."/>
        </authorList>
    </citation>
    <scope>NUCLEOTIDE SEQUENCE [LARGE SCALE GENOMIC DNA]</scope>
    <source>
        <strain evidence="3">NRL1</strain>
    </source>
</reference>
<dbReference type="Pfam" id="PF09835">
    <property type="entry name" value="DUF2062"/>
    <property type="match status" value="1"/>
</dbReference>
<keyword evidence="1" id="KW-0812">Transmembrane</keyword>
<proteinExistence type="predicted"/>
<sequence>MPRKLIKRYLPDHRRFREHKHLKRFGRLLHDPNIWHLNRRSVSGAFFVGLLCAWIPVPFQMVIAAAIAIAARVNLPISVILVWITNPLTMAPMFYYAHKLGAWILDSPPHKFSFELSFNWFMSELGHFWQPFLLGCLLIGLLSALTGYVAAQVVWRVHIFQYIKKRSARRRQGKETS</sequence>
<evidence type="ECO:0000256" key="1">
    <source>
        <dbReference type="SAM" id="Phobius"/>
    </source>
</evidence>
<evidence type="ECO:0000313" key="3">
    <source>
        <dbReference type="EMBL" id="ALP53404.1"/>
    </source>
</evidence>
<protein>
    <recommendedName>
        <fullName evidence="2">DUF2062 domain-containing protein</fullName>
    </recommendedName>
</protein>
<dbReference type="InterPro" id="IPR018639">
    <property type="entry name" value="DUF2062"/>
</dbReference>
<dbReference type="STRING" id="1748243.Tel_09710"/>
<dbReference type="KEGG" id="tee:Tel_09710"/>
<keyword evidence="1" id="KW-1133">Transmembrane helix</keyword>
<keyword evidence="4" id="KW-1185">Reference proteome</keyword>
<dbReference type="AlphaFoldDB" id="A0A0S2TE22"/>
<name>A0A0S2TE22_9GAMM</name>
<dbReference type="PANTHER" id="PTHR40547:SF1">
    <property type="entry name" value="SLL0298 PROTEIN"/>
    <property type="match status" value="1"/>
</dbReference>